<dbReference type="InterPro" id="IPR006860">
    <property type="entry name" value="FecR"/>
</dbReference>
<reference evidence="3" key="1">
    <citation type="submission" date="2011-09" db="EMBL/GenBank/DDBJ databases">
        <title>The permanent draft genome of Mucilaginibacter paludis DSM 18603.</title>
        <authorList>
            <consortium name="US DOE Joint Genome Institute (JGI-PGF)"/>
            <person name="Lucas S."/>
            <person name="Han J."/>
            <person name="Lapidus A."/>
            <person name="Bruce D."/>
            <person name="Goodwin L."/>
            <person name="Pitluck S."/>
            <person name="Peters L."/>
            <person name="Kyrpides N."/>
            <person name="Mavromatis K."/>
            <person name="Ivanova N."/>
            <person name="Mikhailova N."/>
            <person name="Held B."/>
            <person name="Detter J.C."/>
            <person name="Tapia R."/>
            <person name="Han C."/>
            <person name="Land M."/>
            <person name="Hauser L."/>
            <person name="Markowitz V."/>
            <person name="Cheng J.-F."/>
            <person name="Hugenholtz P."/>
            <person name="Woyke T."/>
            <person name="Wu D."/>
            <person name="Tindall B."/>
            <person name="Brambilla E."/>
            <person name="Klenk H.-P."/>
            <person name="Eisen J.A."/>
        </authorList>
    </citation>
    <scope>NUCLEOTIDE SEQUENCE [LARGE SCALE GENOMIC DNA]</scope>
    <source>
        <strain evidence="3">DSM 18603</strain>
    </source>
</reference>
<dbReference type="PANTHER" id="PTHR30273">
    <property type="entry name" value="PERIPLASMIC SIGNAL SENSOR AND SIGMA FACTOR ACTIVATOR FECR-RELATED"/>
    <property type="match status" value="1"/>
</dbReference>
<evidence type="ECO:0000259" key="2">
    <source>
        <dbReference type="Pfam" id="PF16344"/>
    </source>
</evidence>
<feature type="domain" description="Protein FecR C-terminal" evidence="2">
    <location>
        <begin position="300"/>
        <end position="368"/>
    </location>
</feature>
<dbReference type="EMBL" id="CM001403">
    <property type="protein sequence ID" value="EHQ29727.1"/>
    <property type="molecule type" value="Genomic_DNA"/>
</dbReference>
<dbReference type="InterPro" id="IPR012373">
    <property type="entry name" value="Ferrdict_sens_TM"/>
</dbReference>
<proteinExistence type="predicted"/>
<dbReference type="PANTHER" id="PTHR30273:SF2">
    <property type="entry name" value="PROTEIN FECR"/>
    <property type="match status" value="1"/>
</dbReference>
<dbReference type="Gene3D" id="2.60.120.1440">
    <property type="match status" value="1"/>
</dbReference>
<dbReference type="HOGENOM" id="CLU_050192_1_0_10"/>
<dbReference type="Pfam" id="PF04773">
    <property type="entry name" value="FecR"/>
    <property type="match status" value="1"/>
</dbReference>
<dbReference type="RefSeq" id="WP_008511066.1">
    <property type="nucleotide sequence ID" value="NZ_CM001403.1"/>
</dbReference>
<sequence>MTTQEAAALVEKYNQGKASAEEKALLERWYLLEGSQTIYSDTEEDLPTLKAELWQGTLERAGLEETPNNRRPMWRRYAVAASILLALSFGTYRYFHQEQTKQVAQTHDVTPGTNSATLTLSNGQQIVLNSKPKGQIAMQGQVAINKTANGQLQYSGNATEALYNTITTKRKEQYDVVLADGTHVWLNAESSLKYPASFNGPERKVELTGEAYFEVAHNKAKPFRVLSKGQTVEVLGTHFDVNSYSNEAATRTTLLEGSVKVIANHSEQFIKPGQQSIFNAEGLTVKTADTELETAWHNGDFVFKGENIQTIMRQLARWYDIDVTYEGKPSSEGFQVAISRFKNISQVLASLESTKGVRFKVEGRSVTVMQ</sequence>
<evidence type="ECO:0000313" key="4">
    <source>
        <dbReference type="Proteomes" id="UP000002774"/>
    </source>
</evidence>
<gene>
    <name evidence="3" type="ORF">Mucpa_5658</name>
</gene>
<evidence type="ECO:0000313" key="3">
    <source>
        <dbReference type="EMBL" id="EHQ29727.1"/>
    </source>
</evidence>
<name>H1Y3F9_9SPHI</name>
<dbReference type="Pfam" id="PF16344">
    <property type="entry name" value="FecR_C"/>
    <property type="match status" value="1"/>
</dbReference>
<protein>
    <submittedName>
        <fullName evidence="3">Anti-FecI sigma factor, FecR</fullName>
    </submittedName>
</protein>
<dbReference type="GO" id="GO:0016989">
    <property type="term" value="F:sigma factor antagonist activity"/>
    <property type="evidence" value="ECO:0007669"/>
    <property type="project" value="TreeGrafter"/>
</dbReference>
<accession>H1Y3F9</accession>
<dbReference type="Gene3D" id="3.55.50.30">
    <property type="match status" value="1"/>
</dbReference>
<evidence type="ECO:0000259" key="1">
    <source>
        <dbReference type="Pfam" id="PF04773"/>
    </source>
</evidence>
<dbReference type="Proteomes" id="UP000002774">
    <property type="component" value="Chromosome"/>
</dbReference>
<organism evidence="3 4">
    <name type="scientific">Mucilaginibacter paludis DSM 18603</name>
    <dbReference type="NCBI Taxonomy" id="714943"/>
    <lineage>
        <taxon>Bacteria</taxon>
        <taxon>Pseudomonadati</taxon>
        <taxon>Bacteroidota</taxon>
        <taxon>Sphingobacteriia</taxon>
        <taxon>Sphingobacteriales</taxon>
        <taxon>Sphingobacteriaceae</taxon>
        <taxon>Mucilaginibacter</taxon>
    </lineage>
</organism>
<keyword evidence="4" id="KW-1185">Reference proteome</keyword>
<dbReference type="OrthoDB" id="1099963at2"/>
<feature type="domain" description="FecR protein" evidence="1">
    <location>
        <begin position="165"/>
        <end position="260"/>
    </location>
</feature>
<dbReference type="InterPro" id="IPR032508">
    <property type="entry name" value="FecR_C"/>
</dbReference>
<dbReference type="eggNOG" id="COG3712">
    <property type="taxonomic scope" value="Bacteria"/>
</dbReference>
<dbReference type="STRING" id="714943.Mucpa_5658"/>
<dbReference type="AlphaFoldDB" id="H1Y3F9"/>
<dbReference type="PIRSF" id="PIRSF018266">
    <property type="entry name" value="FecR"/>
    <property type="match status" value="1"/>
</dbReference>